<name>A0ABU0BIS5_9HYPH</name>
<evidence type="ECO:0000313" key="4">
    <source>
        <dbReference type="Proteomes" id="UP001230207"/>
    </source>
</evidence>
<organism evidence="3 4">
    <name type="scientific">Pararhizobium capsulatum DSM 1112</name>
    <dbReference type="NCBI Taxonomy" id="1121113"/>
    <lineage>
        <taxon>Bacteria</taxon>
        <taxon>Pseudomonadati</taxon>
        <taxon>Pseudomonadota</taxon>
        <taxon>Alphaproteobacteria</taxon>
        <taxon>Hyphomicrobiales</taxon>
        <taxon>Rhizobiaceae</taxon>
        <taxon>Rhizobium/Agrobacterium group</taxon>
        <taxon>Pararhizobium</taxon>
    </lineage>
</organism>
<keyword evidence="2 3" id="KW-0378">Hydrolase</keyword>
<comment type="caution">
    <text evidence="3">The sequence shown here is derived from an EMBL/GenBank/DDBJ whole genome shotgun (WGS) entry which is preliminary data.</text>
</comment>
<dbReference type="PANTHER" id="PTHR40841:SF2">
    <property type="entry name" value="SIDEROPHORE-DEGRADING ESTERASE (EUROFUNG)"/>
    <property type="match status" value="1"/>
</dbReference>
<evidence type="ECO:0000256" key="1">
    <source>
        <dbReference type="ARBA" id="ARBA00005622"/>
    </source>
</evidence>
<evidence type="ECO:0000256" key="2">
    <source>
        <dbReference type="ARBA" id="ARBA00022801"/>
    </source>
</evidence>
<proteinExistence type="inferred from homology"/>
<dbReference type="InterPro" id="IPR029058">
    <property type="entry name" value="AB_hydrolase_fold"/>
</dbReference>
<protein>
    <submittedName>
        <fullName evidence="3">Alpha/beta superfamily hydrolase</fullName>
    </submittedName>
</protein>
<comment type="similarity">
    <text evidence="1">Belongs to the esterase D family.</text>
</comment>
<dbReference type="Proteomes" id="UP001230207">
    <property type="component" value="Unassembled WGS sequence"/>
</dbReference>
<sequence length="299" mass="32288">MIDRTSVYSMPGTCFVDLTPATGGERYRIFLSIPEGPAPAGGWPLLVLTDGNATFPFAVASLTTQAPYPTGTNVDWGVIAAIGYPCDEAYDPLRRSWDLGPPPGKSYPPFTEGGPPVVTGGSGQLLGFIEDTLLPWIAEKVALDRGRRTLFGHSFGGLFTLYALFERPGLFANWVAASPSIYWEDSEILKKETQRRDAPGNAPFLHLSAGEYEGDELAPFQRQSEDATARLEKRKLTQTVSLAREMAQRLDGTVDGLRTQFELYAGETHMSVLAAAVNRAIAISFAVNGAEDGIVKGSP</sequence>
<dbReference type="RefSeq" id="WP_307225987.1">
    <property type="nucleotide sequence ID" value="NZ_JAUSVF010000001.1"/>
</dbReference>
<dbReference type="EMBL" id="JAUSVF010000001">
    <property type="protein sequence ID" value="MDQ0318165.1"/>
    <property type="molecule type" value="Genomic_DNA"/>
</dbReference>
<dbReference type="Gene3D" id="3.40.50.1820">
    <property type="entry name" value="alpha/beta hydrolase"/>
    <property type="match status" value="1"/>
</dbReference>
<dbReference type="Pfam" id="PF00756">
    <property type="entry name" value="Esterase"/>
    <property type="match status" value="1"/>
</dbReference>
<accession>A0ABU0BIS5</accession>
<keyword evidence="4" id="KW-1185">Reference proteome</keyword>
<dbReference type="InterPro" id="IPR052558">
    <property type="entry name" value="Siderophore_Hydrolase_D"/>
</dbReference>
<evidence type="ECO:0000313" key="3">
    <source>
        <dbReference type="EMBL" id="MDQ0318165.1"/>
    </source>
</evidence>
<dbReference type="GO" id="GO:0016787">
    <property type="term" value="F:hydrolase activity"/>
    <property type="evidence" value="ECO:0007669"/>
    <property type="project" value="UniProtKB-KW"/>
</dbReference>
<reference evidence="3 4" key="1">
    <citation type="submission" date="2023-07" db="EMBL/GenBank/DDBJ databases">
        <title>Genomic Encyclopedia of Type Strains, Phase IV (KMG-IV): sequencing the most valuable type-strain genomes for metagenomic binning, comparative biology and taxonomic classification.</title>
        <authorList>
            <person name="Goeker M."/>
        </authorList>
    </citation>
    <scope>NUCLEOTIDE SEQUENCE [LARGE SCALE GENOMIC DNA]</scope>
    <source>
        <strain evidence="3 4">DSM 1112</strain>
    </source>
</reference>
<dbReference type="InterPro" id="IPR000801">
    <property type="entry name" value="Esterase-like"/>
</dbReference>
<dbReference type="PANTHER" id="PTHR40841">
    <property type="entry name" value="SIDEROPHORE TRIACETYLFUSARININE C ESTERASE"/>
    <property type="match status" value="1"/>
</dbReference>
<gene>
    <name evidence="3" type="ORF">QO002_000303</name>
</gene>
<dbReference type="SUPFAM" id="SSF53474">
    <property type="entry name" value="alpha/beta-Hydrolases"/>
    <property type="match status" value="1"/>
</dbReference>